<organism evidence="1 2">
    <name type="scientific">Ensete ventricosum</name>
    <name type="common">Abyssinian banana</name>
    <name type="synonym">Musa ensete</name>
    <dbReference type="NCBI Taxonomy" id="4639"/>
    <lineage>
        <taxon>Eukaryota</taxon>
        <taxon>Viridiplantae</taxon>
        <taxon>Streptophyta</taxon>
        <taxon>Embryophyta</taxon>
        <taxon>Tracheophyta</taxon>
        <taxon>Spermatophyta</taxon>
        <taxon>Magnoliopsida</taxon>
        <taxon>Liliopsida</taxon>
        <taxon>Zingiberales</taxon>
        <taxon>Musaceae</taxon>
        <taxon>Ensete</taxon>
    </lineage>
</organism>
<gene>
    <name evidence="1" type="ORF">B296_00044839</name>
</gene>
<accession>A0A426YV92</accession>
<comment type="caution">
    <text evidence="1">The sequence shown here is derived from an EMBL/GenBank/DDBJ whole genome shotgun (WGS) entry which is preliminary data.</text>
</comment>
<proteinExistence type="predicted"/>
<dbReference type="Proteomes" id="UP000287651">
    <property type="component" value="Unassembled WGS sequence"/>
</dbReference>
<reference evidence="1 2" key="1">
    <citation type="journal article" date="2014" name="Agronomy (Basel)">
        <title>A Draft Genome Sequence for Ensete ventricosum, the Drought-Tolerant Tree Against Hunger.</title>
        <authorList>
            <person name="Harrison J."/>
            <person name="Moore K.A."/>
            <person name="Paszkiewicz K."/>
            <person name="Jones T."/>
            <person name="Grant M."/>
            <person name="Ambacheew D."/>
            <person name="Muzemil S."/>
            <person name="Studholme D.J."/>
        </authorList>
    </citation>
    <scope>NUCLEOTIDE SEQUENCE [LARGE SCALE GENOMIC DNA]</scope>
</reference>
<sequence length="83" mass="9134">MSLTARAWLPTSKRCGRSLILGMALDGSVWWVPTLGAASLTEKAPSSTSAWRHSISSSSKVLLLELSNHVHHCFGIQRSFWKP</sequence>
<dbReference type="AlphaFoldDB" id="A0A426YV92"/>
<evidence type="ECO:0000313" key="1">
    <source>
        <dbReference type="EMBL" id="RRT55591.1"/>
    </source>
</evidence>
<evidence type="ECO:0000313" key="2">
    <source>
        <dbReference type="Proteomes" id="UP000287651"/>
    </source>
</evidence>
<dbReference type="EMBL" id="AMZH03010019">
    <property type="protein sequence ID" value="RRT55591.1"/>
    <property type="molecule type" value="Genomic_DNA"/>
</dbReference>
<name>A0A426YV92_ENSVE</name>
<protein>
    <submittedName>
        <fullName evidence="1">Uncharacterized protein</fullName>
    </submittedName>
</protein>